<reference evidence="11" key="1">
    <citation type="submission" date="2016-11" db="EMBL/GenBank/DDBJ databases">
        <authorList>
            <person name="Varghese N."/>
            <person name="Submissions S."/>
        </authorList>
    </citation>
    <scope>NUCLEOTIDE SEQUENCE [LARGE SCALE GENOMIC DNA]</scope>
    <source>
        <strain evidence="11">CGMCC 1.7063</strain>
    </source>
</reference>
<evidence type="ECO:0000256" key="6">
    <source>
        <dbReference type="ARBA" id="ARBA00022989"/>
    </source>
</evidence>
<gene>
    <name evidence="10" type="ORF">SAMN04487965_2916</name>
</gene>
<dbReference type="InterPro" id="IPR037185">
    <property type="entry name" value="EmrE-like"/>
</dbReference>
<proteinExistence type="inferred from homology"/>
<feature type="transmembrane region" description="Helical" evidence="8">
    <location>
        <begin position="32"/>
        <end position="53"/>
    </location>
</feature>
<dbReference type="AlphaFoldDB" id="A0A1M5FHL0"/>
<feature type="transmembrane region" description="Helical" evidence="8">
    <location>
        <begin position="177"/>
        <end position="193"/>
    </location>
</feature>
<protein>
    <submittedName>
        <fullName evidence="10">Chloramphenicol-sensitive protein RarD</fullName>
    </submittedName>
</protein>
<feature type="transmembrane region" description="Helical" evidence="8">
    <location>
        <begin position="269"/>
        <end position="288"/>
    </location>
</feature>
<dbReference type="EMBL" id="FQVA01000004">
    <property type="protein sequence ID" value="SHF90611.1"/>
    <property type="molecule type" value="Genomic_DNA"/>
</dbReference>
<keyword evidence="7 8" id="KW-0472">Membrane</keyword>
<dbReference type="Proteomes" id="UP000184170">
    <property type="component" value="Unassembled WGS sequence"/>
</dbReference>
<feature type="transmembrane region" description="Helical" evidence="8">
    <location>
        <begin position="154"/>
        <end position="171"/>
    </location>
</feature>
<dbReference type="InterPro" id="IPR000620">
    <property type="entry name" value="EamA_dom"/>
</dbReference>
<comment type="subcellular location">
    <subcellularLocation>
        <location evidence="1">Cell membrane</location>
        <topology evidence="1">Multi-pass membrane protein</topology>
    </subcellularLocation>
</comment>
<evidence type="ECO:0000256" key="3">
    <source>
        <dbReference type="ARBA" id="ARBA00022448"/>
    </source>
</evidence>
<evidence type="ECO:0000256" key="1">
    <source>
        <dbReference type="ARBA" id="ARBA00004651"/>
    </source>
</evidence>
<organism evidence="10 11">
    <name type="scientific">Microbulbifer donghaiensis</name>
    <dbReference type="NCBI Taxonomy" id="494016"/>
    <lineage>
        <taxon>Bacteria</taxon>
        <taxon>Pseudomonadati</taxon>
        <taxon>Pseudomonadota</taxon>
        <taxon>Gammaproteobacteria</taxon>
        <taxon>Cellvibrionales</taxon>
        <taxon>Microbulbiferaceae</taxon>
        <taxon>Microbulbifer</taxon>
    </lineage>
</organism>
<name>A0A1M5FHL0_9GAMM</name>
<feature type="transmembrane region" description="Helical" evidence="8">
    <location>
        <begin position="235"/>
        <end position="257"/>
    </location>
</feature>
<dbReference type="STRING" id="494016.SAMN04487965_2916"/>
<keyword evidence="11" id="KW-1185">Reference proteome</keyword>
<dbReference type="GO" id="GO:0005886">
    <property type="term" value="C:plasma membrane"/>
    <property type="evidence" value="ECO:0007669"/>
    <property type="project" value="UniProtKB-SubCell"/>
</dbReference>
<dbReference type="Pfam" id="PF00892">
    <property type="entry name" value="EamA"/>
    <property type="match status" value="2"/>
</dbReference>
<dbReference type="PANTHER" id="PTHR22911">
    <property type="entry name" value="ACYL-MALONYL CONDENSING ENZYME-RELATED"/>
    <property type="match status" value="1"/>
</dbReference>
<evidence type="ECO:0000313" key="10">
    <source>
        <dbReference type="EMBL" id="SHF90611.1"/>
    </source>
</evidence>
<dbReference type="InterPro" id="IPR004626">
    <property type="entry name" value="RarD"/>
</dbReference>
<accession>A0A1M5FHL0</accession>
<comment type="similarity">
    <text evidence="2">Belongs to the EamA transporter family.</text>
</comment>
<evidence type="ECO:0000256" key="4">
    <source>
        <dbReference type="ARBA" id="ARBA00022475"/>
    </source>
</evidence>
<feature type="domain" description="EamA" evidence="9">
    <location>
        <begin position="34"/>
        <end position="167"/>
    </location>
</feature>
<evidence type="ECO:0000259" key="9">
    <source>
        <dbReference type="Pfam" id="PF00892"/>
    </source>
</evidence>
<dbReference type="SUPFAM" id="SSF103481">
    <property type="entry name" value="Multidrug resistance efflux transporter EmrE"/>
    <property type="match status" value="2"/>
</dbReference>
<feature type="transmembrane region" description="Helical" evidence="8">
    <location>
        <begin position="294"/>
        <end position="314"/>
    </location>
</feature>
<evidence type="ECO:0000256" key="7">
    <source>
        <dbReference type="ARBA" id="ARBA00023136"/>
    </source>
</evidence>
<feature type="transmembrane region" description="Helical" evidence="8">
    <location>
        <begin position="205"/>
        <end position="223"/>
    </location>
</feature>
<feature type="transmembrane region" description="Helical" evidence="8">
    <location>
        <begin position="99"/>
        <end position="118"/>
    </location>
</feature>
<feature type="domain" description="EamA" evidence="9">
    <location>
        <begin position="178"/>
        <end position="309"/>
    </location>
</feature>
<dbReference type="PANTHER" id="PTHR22911:SF137">
    <property type="entry name" value="SOLUTE CARRIER FAMILY 35 MEMBER G2-RELATED"/>
    <property type="match status" value="1"/>
</dbReference>
<feature type="transmembrane region" description="Helical" evidence="8">
    <location>
        <begin position="130"/>
        <end position="147"/>
    </location>
</feature>
<dbReference type="NCBIfam" id="TIGR00688">
    <property type="entry name" value="rarD"/>
    <property type="match status" value="1"/>
</dbReference>
<evidence type="ECO:0000256" key="2">
    <source>
        <dbReference type="ARBA" id="ARBA00007362"/>
    </source>
</evidence>
<keyword evidence="4" id="KW-1003">Cell membrane</keyword>
<feature type="transmembrane region" description="Helical" evidence="8">
    <location>
        <begin position="65"/>
        <end position="87"/>
    </location>
</feature>
<keyword evidence="5 8" id="KW-0812">Transmembrane</keyword>
<evidence type="ECO:0000256" key="5">
    <source>
        <dbReference type="ARBA" id="ARBA00022692"/>
    </source>
</evidence>
<keyword evidence="3" id="KW-0813">Transport</keyword>
<dbReference type="OrthoDB" id="369870at2"/>
<keyword evidence="6 8" id="KW-1133">Transmembrane helix</keyword>
<evidence type="ECO:0000313" key="11">
    <source>
        <dbReference type="Proteomes" id="UP000184170"/>
    </source>
</evidence>
<evidence type="ECO:0000256" key="8">
    <source>
        <dbReference type="SAM" id="Phobius"/>
    </source>
</evidence>
<sequence>MAGGIPAARQILSPSAHRPNLRVTVHNRDDSAATGLLAGIAAFLFWGLAPLYFKLLEGIPSTEILAHRSIWALVLALIILVLIGKLGDFRATLRDHRKMRTLALSALLIGSNWLVFIWAITNQHLLDASLGYYVNPLISVLLGVLVLGERLRRLQWVAVGLAAVGIGWYLLQFGRLPLVGLFLALTFGFYGLVRKRAPVDSLTGLAVETLFMLPLALAYLVWSTSPSSNPLNNSWQLNGLLLLAGPITLTPLLLFNIAARRLNLSTVGFLQYIAPTLQLLVAVMLFHEPFDHDTLMTFTFVWLGLLLYSVDALAQRRKLQLQQKAVV</sequence>